<dbReference type="NCBIfam" id="TIGR03462">
    <property type="entry name" value="CarR_dom_SF"/>
    <property type="match status" value="2"/>
</dbReference>
<feature type="transmembrane region" description="Helical" evidence="19">
    <location>
        <begin position="36"/>
        <end position="55"/>
    </location>
</feature>
<dbReference type="PROSITE" id="PS01045">
    <property type="entry name" value="SQUALEN_PHYTOEN_SYN_2"/>
    <property type="match status" value="1"/>
</dbReference>
<evidence type="ECO:0000313" key="20">
    <source>
        <dbReference type="EMBL" id="CRK17319.1"/>
    </source>
</evidence>
<keyword evidence="10" id="KW-0808">Transferase</keyword>
<evidence type="ECO:0000256" key="18">
    <source>
        <dbReference type="ARBA" id="ARBA00029335"/>
    </source>
</evidence>
<feature type="transmembrane region" description="Helical" evidence="19">
    <location>
        <begin position="146"/>
        <end position="163"/>
    </location>
</feature>
<comment type="catalytic activity">
    <reaction evidence="1">
        <text>2 (2E,6E,10E)-geranylgeranyl diphosphate = 15-cis-phytoene + 2 diphosphate</text>
        <dbReference type="Rhea" id="RHEA:34475"/>
        <dbReference type="ChEBI" id="CHEBI:27787"/>
        <dbReference type="ChEBI" id="CHEBI:33019"/>
        <dbReference type="ChEBI" id="CHEBI:58756"/>
        <dbReference type="EC" id="2.5.1.32"/>
    </reaction>
</comment>
<evidence type="ECO:0000256" key="1">
    <source>
        <dbReference type="ARBA" id="ARBA00001805"/>
    </source>
</evidence>
<dbReference type="GO" id="GO:0051996">
    <property type="term" value="F:squalene synthase [NAD(P)H] activity"/>
    <property type="evidence" value="ECO:0007669"/>
    <property type="project" value="InterPro"/>
</dbReference>
<evidence type="ECO:0000256" key="12">
    <source>
        <dbReference type="ARBA" id="ARBA00022746"/>
    </source>
</evidence>
<name>A0A0G4L5T5_VERLO</name>
<dbReference type="InterPro" id="IPR008949">
    <property type="entry name" value="Isoprenoid_synthase_dom_sf"/>
</dbReference>
<organism evidence="20 21">
    <name type="scientific">Verticillium longisporum</name>
    <name type="common">Verticillium dahliae var. longisporum</name>
    <dbReference type="NCBI Taxonomy" id="100787"/>
    <lineage>
        <taxon>Eukaryota</taxon>
        <taxon>Fungi</taxon>
        <taxon>Dikarya</taxon>
        <taxon>Ascomycota</taxon>
        <taxon>Pezizomycotina</taxon>
        <taxon>Sordariomycetes</taxon>
        <taxon>Hypocreomycetidae</taxon>
        <taxon>Glomerellales</taxon>
        <taxon>Plectosphaerellaceae</taxon>
        <taxon>Verticillium</taxon>
    </lineage>
</organism>
<dbReference type="PROSITE" id="PS01044">
    <property type="entry name" value="SQUALEN_PHYTOEN_SYN_1"/>
    <property type="match status" value="1"/>
</dbReference>
<gene>
    <name evidence="20" type="ORF">BN1723_011255</name>
</gene>
<dbReference type="EC" id="2.5.1.32" evidence="8"/>
<comment type="catalytic activity">
    <reaction evidence="18">
        <text>all-trans-lycopene = gamma-carotene</text>
        <dbReference type="Rhea" id="RHEA:32219"/>
        <dbReference type="ChEBI" id="CHEBI:15948"/>
        <dbReference type="ChEBI" id="CHEBI:27740"/>
        <dbReference type="EC" id="5.5.1.19"/>
    </reaction>
</comment>
<dbReference type="Gene3D" id="1.10.600.10">
    <property type="entry name" value="Farnesyl Diphosphate Synthase"/>
    <property type="match status" value="1"/>
</dbReference>
<proteinExistence type="inferred from homology"/>
<evidence type="ECO:0000256" key="3">
    <source>
        <dbReference type="ARBA" id="ARBA00005089"/>
    </source>
</evidence>
<evidence type="ECO:0000256" key="4">
    <source>
        <dbReference type="ARBA" id="ARBA00005172"/>
    </source>
</evidence>
<dbReference type="InterPro" id="IPR019845">
    <property type="entry name" value="Squalene/phytoene_synthase_CS"/>
</dbReference>
<comment type="pathway">
    <text evidence="4">Carotenoid biosynthesis; phytoene biosynthesis; all-trans-phytoene from geranylgeranyl diphosphate: step 1/1.</text>
</comment>
<evidence type="ECO:0000256" key="19">
    <source>
        <dbReference type="SAM" id="Phobius"/>
    </source>
</evidence>
<dbReference type="UniPathway" id="UPA00802"/>
<dbReference type="GO" id="GO:0016020">
    <property type="term" value="C:membrane"/>
    <property type="evidence" value="ECO:0007669"/>
    <property type="project" value="UniProtKB-SubCell"/>
</dbReference>
<feature type="transmembrane region" description="Helical" evidence="19">
    <location>
        <begin position="170"/>
        <end position="191"/>
    </location>
</feature>
<evidence type="ECO:0000256" key="15">
    <source>
        <dbReference type="ARBA" id="ARBA00023235"/>
    </source>
</evidence>
<evidence type="ECO:0000256" key="13">
    <source>
        <dbReference type="ARBA" id="ARBA00022989"/>
    </source>
</evidence>
<evidence type="ECO:0000256" key="10">
    <source>
        <dbReference type="ARBA" id="ARBA00022679"/>
    </source>
</evidence>
<keyword evidence="16" id="KW-0511">Multifunctional enzyme</keyword>
<evidence type="ECO:0000256" key="17">
    <source>
        <dbReference type="ARBA" id="ARBA00029313"/>
    </source>
</evidence>
<evidence type="ECO:0000256" key="7">
    <source>
        <dbReference type="ARBA" id="ARBA00012242"/>
    </source>
</evidence>
<evidence type="ECO:0000256" key="2">
    <source>
        <dbReference type="ARBA" id="ARBA00004141"/>
    </source>
</evidence>
<evidence type="ECO:0000256" key="14">
    <source>
        <dbReference type="ARBA" id="ARBA00023136"/>
    </source>
</evidence>
<keyword evidence="11 19" id="KW-0812">Transmembrane</keyword>
<feature type="transmembrane region" description="Helical" evidence="19">
    <location>
        <begin position="80"/>
        <end position="97"/>
    </location>
</feature>
<dbReference type="Proteomes" id="UP000045706">
    <property type="component" value="Unassembled WGS sequence"/>
</dbReference>
<keyword evidence="12" id="KW-0125">Carotenoid biosynthesis</keyword>
<dbReference type="GO" id="GO:0016872">
    <property type="term" value="F:intramolecular lyase activity"/>
    <property type="evidence" value="ECO:0007669"/>
    <property type="project" value="InterPro"/>
</dbReference>
<dbReference type="GO" id="GO:0016117">
    <property type="term" value="P:carotenoid biosynthetic process"/>
    <property type="evidence" value="ECO:0007669"/>
    <property type="project" value="UniProtKB-KW"/>
</dbReference>
<dbReference type="UniPathway" id="UPA00799">
    <property type="reaction ID" value="UER00773"/>
</dbReference>
<evidence type="ECO:0000256" key="5">
    <source>
        <dbReference type="ARBA" id="ARBA00008247"/>
    </source>
</evidence>
<sequence>MVEAHSSSHLFWTVPPATILTILVYPFLTRVDAAKLCFIITVAVVATIPWDSYLIRTNIWNYPPDAVLGYSLFDIPAEELFFFVIQTYFTAQLYVLFNKPVLHAQYLNAPWAVPAGIRRAKVAGQVFLAAAIVYGCYLISGSAEGTYLGLILTWAAPFALLTWSITAHFILALPWTSTLLPIVAPTVYLWVVDELALGRGTWAIQSGTKLGVRLFGHLEIEEAVFFLVTNMLVVFGLAAFDKAVAVVDAHPDVFAEPSDTLSMSLIKARFWPSKHYDMHRITAIRQAASRLAKKSRSFSLASSAFPGRLRIDMTLLYSYCRLADDLVDDAADNVVASDWIDKLQKHLDLSYAEVNKTKPSSGKESMSSREYADSTFPSSALETLRHLPVHLIPKRPFDDLLKGFVMDMDFDQGADQFPITNVANLELYASYVASTVGLMCLELVFHHCIPGFPTHLYDTDAMAETDATKLGLPRNKVSSTGVVLQRHSTKGATTRNQLRLAACRMGLALQYVNIARDIAVDARIGRVYLPTTWLQEAGLTHQDVLRIPRSDGVMQVRKRLLDLAFDLYDESRAVMVEIPPAARAPMIVAVESYMEIGRVLRDGAAAAKEPQEAERGVNGGGRATVPKGRRIWVAWSTLMMS</sequence>
<evidence type="ECO:0000256" key="9">
    <source>
        <dbReference type="ARBA" id="ARBA00018909"/>
    </source>
</evidence>
<evidence type="ECO:0000256" key="8">
    <source>
        <dbReference type="ARBA" id="ARBA00012396"/>
    </source>
</evidence>
<dbReference type="Pfam" id="PF00494">
    <property type="entry name" value="SQS_PSY"/>
    <property type="match status" value="1"/>
</dbReference>
<comment type="subcellular location">
    <subcellularLocation>
        <location evidence="2">Membrane</location>
        <topology evidence="2">Multi-pass membrane protein</topology>
    </subcellularLocation>
</comment>
<protein>
    <recommendedName>
        <fullName evidence="9">Bifunctional lycopene cyclase/phytoene synthase</fullName>
        <ecNumber evidence="8">2.5.1.32</ecNumber>
        <ecNumber evidence="7">5.5.1.19</ecNumber>
    </recommendedName>
</protein>
<keyword evidence="15" id="KW-0413">Isomerase</keyword>
<dbReference type="SFLD" id="SFLDS00005">
    <property type="entry name" value="Isoprenoid_Synthase_Type_I"/>
    <property type="match status" value="1"/>
</dbReference>
<feature type="transmembrane region" description="Helical" evidence="19">
    <location>
        <begin position="122"/>
        <end position="140"/>
    </location>
</feature>
<dbReference type="GO" id="GO:0045436">
    <property type="term" value="F:lycopene beta cyclase activity"/>
    <property type="evidence" value="ECO:0007669"/>
    <property type="project" value="UniProtKB-ARBA"/>
</dbReference>
<comment type="similarity">
    <text evidence="5">In the N-terminal section; belongs to the lycopene beta-cyclase family.</text>
</comment>
<dbReference type="InterPro" id="IPR033904">
    <property type="entry name" value="Trans_IPPS_HH"/>
</dbReference>
<evidence type="ECO:0000256" key="16">
    <source>
        <dbReference type="ARBA" id="ARBA00023268"/>
    </source>
</evidence>
<evidence type="ECO:0000256" key="11">
    <source>
        <dbReference type="ARBA" id="ARBA00022692"/>
    </source>
</evidence>
<evidence type="ECO:0000256" key="6">
    <source>
        <dbReference type="ARBA" id="ARBA00008406"/>
    </source>
</evidence>
<dbReference type="AlphaFoldDB" id="A0A0G4L5T5"/>
<comment type="pathway">
    <text evidence="3">Carotenoid biosynthesis; beta-carotene biosynthesis.</text>
</comment>
<dbReference type="SFLD" id="SFLDG01018">
    <property type="entry name" value="Squalene/Phytoene_Synthase_Lik"/>
    <property type="match status" value="1"/>
</dbReference>
<evidence type="ECO:0000313" key="21">
    <source>
        <dbReference type="Proteomes" id="UP000045706"/>
    </source>
</evidence>
<dbReference type="SUPFAM" id="SSF48576">
    <property type="entry name" value="Terpenoid synthases"/>
    <property type="match status" value="1"/>
</dbReference>
<keyword evidence="14 19" id="KW-0472">Membrane</keyword>
<dbReference type="InterPro" id="IPR002060">
    <property type="entry name" value="Squ/phyt_synthse"/>
</dbReference>
<dbReference type="PANTHER" id="PTHR31480">
    <property type="entry name" value="BIFUNCTIONAL LYCOPENE CYCLASE/PHYTOENE SYNTHASE"/>
    <property type="match status" value="1"/>
</dbReference>
<comment type="catalytic activity">
    <reaction evidence="17">
        <text>gamma-carotene = all-trans-beta-carotene</text>
        <dbReference type="Rhea" id="RHEA:32239"/>
        <dbReference type="ChEBI" id="CHEBI:17579"/>
        <dbReference type="ChEBI" id="CHEBI:27740"/>
        <dbReference type="EC" id="5.5.1.19"/>
    </reaction>
</comment>
<dbReference type="InterPro" id="IPR017825">
    <property type="entry name" value="Lycopene_cyclase_dom"/>
</dbReference>
<accession>A0A0G4L5T5</accession>
<feature type="transmembrane region" description="Helical" evidence="19">
    <location>
        <begin position="12"/>
        <end position="29"/>
    </location>
</feature>
<dbReference type="EMBL" id="CVQI01007780">
    <property type="protein sequence ID" value="CRK17319.1"/>
    <property type="molecule type" value="Genomic_DNA"/>
</dbReference>
<dbReference type="CDD" id="cd00683">
    <property type="entry name" value="Trans_IPPS_HH"/>
    <property type="match status" value="1"/>
</dbReference>
<comment type="similarity">
    <text evidence="6">In the C-terminal section; belongs to the phytoene/squalene synthase family.</text>
</comment>
<keyword evidence="13 19" id="KW-1133">Transmembrane helix</keyword>
<dbReference type="EC" id="5.5.1.19" evidence="7"/>
<reference evidence="21" key="1">
    <citation type="submission" date="2015-05" db="EMBL/GenBank/DDBJ databases">
        <authorList>
            <person name="Fogelqvist Johan"/>
        </authorList>
    </citation>
    <scope>NUCLEOTIDE SEQUENCE [LARGE SCALE GENOMIC DNA]</scope>
</reference>